<dbReference type="EMBL" id="UINC01001089">
    <property type="protein sequence ID" value="SUZ70358.1"/>
    <property type="molecule type" value="Genomic_DNA"/>
</dbReference>
<protein>
    <recommendedName>
        <fullName evidence="4">DNA recombination protein RmuC</fullName>
    </recommendedName>
</protein>
<dbReference type="PANTHER" id="PTHR30563:SF0">
    <property type="entry name" value="DNA RECOMBINATION PROTEIN RMUC"/>
    <property type="match status" value="1"/>
</dbReference>
<evidence type="ECO:0000256" key="1">
    <source>
        <dbReference type="ARBA" id="ARBA00023054"/>
    </source>
</evidence>
<keyword evidence="2" id="KW-0233">DNA recombination</keyword>
<dbReference type="InterPro" id="IPR003798">
    <property type="entry name" value="DNA_recombination_RmuC"/>
</dbReference>
<sequence length="350" mass="39607">MTVALIIIGVAALSSTGLAIILMFRLLKSQGDSQSQDSAFGHQVGEIRQGMDRVNEAIQNLNVDRAKQSERLETMLTSLNSSSSALRDILANTQARGQWGERMAEDVFRIIGFVEHVNYVKQATVTDGSSRPDFTIFMPENKKLNMDAKFPLTNYIRLLEADTEEKTQQHSLAFLRDVRDRAKEVVGRDYINSEDNTLDYVLVFIPNEQMFHYIQQHGATVVEEALRNRVVLCSPISLFAILSVIRHALDNFAIEQASNEILSELAIFDRQWKLFAAQMETVGRRIESAQTGFESLKGTRSRTLDRPLQRIQEIRKQRDIPDAAEVDSIESEDPVALPEAELVETYTEEK</sequence>
<evidence type="ECO:0000256" key="2">
    <source>
        <dbReference type="ARBA" id="ARBA00023172"/>
    </source>
</evidence>
<evidence type="ECO:0000313" key="3">
    <source>
        <dbReference type="EMBL" id="SUZ70358.1"/>
    </source>
</evidence>
<organism evidence="3">
    <name type="scientific">marine metagenome</name>
    <dbReference type="NCBI Taxonomy" id="408172"/>
    <lineage>
        <taxon>unclassified sequences</taxon>
        <taxon>metagenomes</taxon>
        <taxon>ecological metagenomes</taxon>
    </lineage>
</organism>
<evidence type="ECO:0008006" key="4">
    <source>
        <dbReference type="Google" id="ProtNLM"/>
    </source>
</evidence>
<dbReference type="AlphaFoldDB" id="A0A381PV07"/>
<proteinExistence type="predicted"/>
<reference evidence="3" key="1">
    <citation type="submission" date="2018-05" db="EMBL/GenBank/DDBJ databases">
        <authorList>
            <person name="Lanie J.A."/>
            <person name="Ng W.-L."/>
            <person name="Kazmierczak K.M."/>
            <person name="Andrzejewski T.M."/>
            <person name="Davidsen T.M."/>
            <person name="Wayne K.J."/>
            <person name="Tettelin H."/>
            <person name="Glass J.I."/>
            <person name="Rusch D."/>
            <person name="Podicherti R."/>
            <person name="Tsui H.-C.T."/>
            <person name="Winkler M.E."/>
        </authorList>
    </citation>
    <scope>NUCLEOTIDE SEQUENCE</scope>
</reference>
<gene>
    <name evidence="3" type="ORF">METZ01_LOCUS23212</name>
</gene>
<dbReference type="PANTHER" id="PTHR30563">
    <property type="entry name" value="DNA RECOMBINATION PROTEIN RMUC"/>
    <property type="match status" value="1"/>
</dbReference>
<keyword evidence="1" id="KW-0175">Coiled coil</keyword>
<name>A0A381PV07_9ZZZZ</name>
<accession>A0A381PV07</accession>
<dbReference type="GO" id="GO:0006310">
    <property type="term" value="P:DNA recombination"/>
    <property type="evidence" value="ECO:0007669"/>
    <property type="project" value="UniProtKB-KW"/>
</dbReference>
<dbReference type="Pfam" id="PF02646">
    <property type="entry name" value="RmuC"/>
    <property type="match status" value="1"/>
</dbReference>